<dbReference type="RefSeq" id="XP_030375558.1">
    <property type="nucleotide sequence ID" value="XM_030519698.1"/>
</dbReference>
<dbReference type="Proteomes" id="UP000504634">
    <property type="component" value="Unplaced"/>
</dbReference>
<dbReference type="GeneID" id="115624853"/>
<dbReference type="CTD" id="33290"/>
<keyword evidence="1" id="KW-0732">Signal</keyword>
<evidence type="ECO:0000313" key="2">
    <source>
        <dbReference type="Proteomes" id="UP000504634"/>
    </source>
</evidence>
<protein>
    <submittedName>
        <fullName evidence="3">Uncharacterized protein LOC115624853</fullName>
    </submittedName>
</protein>
<accession>A0A6J2TK88</accession>
<organism evidence="2 3">
    <name type="scientific">Drosophila lebanonensis</name>
    <name type="common">Fruit fly</name>
    <name type="synonym">Scaptodrosophila lebanonensis</name>
    <dbReference type="NCBI Taxonomy" id="7225"/>
    <lineage>
        <taxon>Eukaryota</taxon>
        <taxon>Metazoa</taxon>
        <taxon>Ecdysozoa</taxon>
        <taxon>Arthropoda</taxon>
        <taxon>Hexapoda</taxon>
        <taxon>Insecta</taxon>
        <taxon>Pterygota</taxon>
        <taxon>Neoptera</taxon>
        <taxon>Endopterygota</taxon>
        <taxon>Diptera</taxon>
        <taxon>Brachycera</taxon>
        <taxon>Muscomorpha</taxon>
        <taxon>Ephydroidea</taxon>
        <taxon>Drosophilidae</taxon>
        <taxon>Scaptodrosophila</taxon>
    </lineage>
</organism>
<gene>
    <name evidence="3" type="primary">LOC115624853</name>
</gene>
<name>A0A6J2TK88_DROLE</name>
<dbReference type="Pfam" id="PF12259">
    <property type="entry name" value="Baculo_F"/>
    <property type="match status" value="1"/>
</dbReference>
<sequence>MQTKATWTIFAITLPLVDVETFMAYKLKPIQFRTSENQLKQVTSKAEFRVIIDYRNRYFMLNMQQMAKCHRMNSNVLVCPKQQMTFTAEAQIWKCELNLFLNQSGTQCSLEETTNTSTWIQLHVPNAWIFSTKEPANVTAVCDTHKENLVLHDTAILKIDPTCFLKGTQYSLAAPPTVRSQMLEAYPAFGNVQLDKPESQEIISTQENSEVLNTDQFTELHNNYN</sequence>
<evidence type="ECO:0000313" key="3">
    <source>
        <dbReference type="RefSeq" id="XP_030375558.1"/>
    </source>
</evidence>
<dbReference type="AlphaFoldDB" id="A0A6J2TK88"/>
<keyword evidence="2" id="KW-1185">Reference proteome</keyword>
<feature type="chain" id="PRO_5026805631" evidence="1">
    <location>
        <begin position="20"/>
        <end position="225"/>
    </location>
</feature>
<evidence type="ECO:0000256" key="1">
    <source>
        <dbReference type="SAM" id="SignalP"/>
    </source>
</evidence>
<feature type="signal peptide" evidence="1">
    <location>
        <begin position="1"/>
        <end position="19"/>
    </location>
</feature>
<reference evidence="3" key="1">
    <citation type="submission" date="2025-08" db="UniProtKB">
        <authorList>
            <consortium name="RefSeq"/>
        </authorList>
    </citation>
    <scope>IDENTIFICATION</scope>
    <source>
        <strain evidence="3">11010-0011.00</strain>
        <tissue evidence="3">Whole body</tissue>
    </source>
</reference>
<proteinExistence type="predicted"/>
<dbReference type="InterPro" id="IPR022048">
    <property type="entry name" value="Envelope_fusion-like"/>
</dbReference>
<dbReference type="OrthoDB" id="7870556at2759"/>